<feature type="transmembrane region" description="Helical" evidence="14">
    <location>
        <begin position="159"/>
        <end position="182"/>
    </location>
</feature>
<evidence type="ECO:0000256" key="6">
    <source>
        <dbReference type="ARBA" id="ARBA00022847"/>
    </source>
</evidence>
<evidence type="ECO:0000256" key="4">
    <source>
        <dbReference type="ARBA" id="ARBA00022475"/>
    </source>
</evidence>
<evidence type="ECO:0000313" key="16">
    <source>
        <dbReference type="Proteomes" id="UP000823485"/>
    </source>
</evidence>
<feature type="transmembrane region" description="Helical" evidence="14">
    <location>
        <begin position="366"/>
        <end position="384"/>
    </location>
</feature>
<dbReference type="InterPro" id="IPR050277">
    <property type="entry name" value="Sodium:Solute_Symporter"/>
</dbReference>
<comment type="catalytic activity">
    <reaction evidence="12">
        <text>L-proline(in) + Na(+)(in) = L-proline(out) + Na(+)(out)</text>
        <dbReference type="Rhea" id="RHEA:28967"/>
        <dbReference type="ChEBI" id="CHEBI:29101"/>
        <dbReference type="ChEBI" id="CHEBI:60039"/>
    </reaction>
</comment>
<feature type="transmembrane region" description="Helical" evidence="14">
    <location>
        <begin position="189"/>
        <end position="208"/>
    </location>
</feature>
<name>A0ABS2R8U3_9BACI</name>
<dbReference type="Pfam" id="PF00474">
    <property type="entry name" value="SSF"/>
    <property type="match status" value="1"/>
</dbReference>
<comment type="caution">
    <text evidence="15">The sequence shown here is derived from an EMBL/GenBank/DDBJ whole genome shotgun (WGS) entry which is preliminary data.</text>
</comment>
<keyword evidence="4" id="KW-1003">Cell membrane</keyword>
<evidence type="ECO:0000256" key="7">
    <source>
        <dbReference type="ARBA" id="ARBA00022989"/>
    </source>
</evidence>
<keyword evidence="11" id="KW-0739">Sodium transport</keyword>
<dbReference type="PROSITE" id="PS00456">
    <property type="entry name" value="NA_SOLUT_SYMP_1"/>
    <property type="match status" value="1"/>
</dbReference>
<proteinExistence type="inferred from homology"/>
<evidence type="ECO:0000256" key="3">
    <source>
        <dbReference type="ARBA" id="ARBA00022448"/>
    </source>
</evidence>
<evidence type="ECO:0000256" key="13">
    <source>
        <dbReference type="RuleBase" id="RU362091"/>
    </source>
</evidence>
<gene>
    <name evidence="15" type="ORF">JOC94_001993</name>
</gene>
<feature type="transmembrane region" description="Helical" evidence="14">
    <location>
        <begin position="77"/>
        <end position="97"/>
    </location>
</feature>
<comment type="similarity">
    <text evidence="2 13">Belongs to the sodium:solute symporter (SSF) (TC 2.A.21) family.</text>
</comment>
<feature type="transmembrane region" description="Helical" evidence="14">
    <location>
        <begin position="425"/>
        <end position="445"/>
    </location>
</feature>
<keyword evidence="5 14" id="KW-0812">Transmembrane</keyword>
<keyword evidence="8" id="KW-0915">Sodium</keyword>
<dbReference type="PANTHER" id="PTHR48086">
    <property type="entry name" value="SODIUM/PROLINE SYMPORTER-RELATED"/>
    <property type="match status" value="1"/>
</dbReference>
<evidence type="ECO:0000256" key="10">
    <source>
        <dbReference type="ARBA" id="ARBA00023136"/>
    </source>
</evidence>
<dbReference type="CDD" id="cd10322">
    <property type="entry name" value="SLC5sbd"/>
    <property type="match status" value="1"/>
</dbReference>
<dbReference type="PROSITE" id="PS50283">
    <property type="entry name" value="NA_SOLUT_SYMP_3"/>
    <property type="match status" value="1"/>
</dbReference>
<evidence type="ECO:0000256" key="1">
    <source>
        <dbReference type="ARBA" id="ARBA00004651"/>
    </source>
</evidence>
<keyword evidence="9" id="KW-0406">Ion transport</keyword>
<evidence type="ECO:0000256" key="14">
    <source>
        <dbReference type="SAM" id="Phobius"/>
    </source>
</evidence>
<comment type="subcellular location">
    <subcellularLocation>
        <location evidence="1">Cell membrane</location>
        <topology evidence="1">Multi-pass membrane protein</topology>
    </subcellularLocation>
</comment>
<dbReference type="EMBL" id="JAFBFH010000011">
    <property type="protein sequence ID" value="MBM7715021.1"/>
    <property type="molecule type" value="Genomic_DNA"/>
</dbReference>
<evidence type="ECO:0000256" key="8">
    <source>
        <dbReference type="ARBA" id="ARBA00023053"/>
    </source>
</evidence>
<keyword evidence="7 14" id="KW-1133">Transmembrane helix</keyword>
<feature type="transmembrane region" description="Helical" evidence="14">
    <location>
        <begin position="316"/>
        <end position="345"/>
    </location>
</feature>
<keyword evidence="6" id="KW-0769">Symport</keyword>
<dbReference type="InterPro" id="IPR001734">
    <property type="entry name" value="Na/solute_symporter"/>
</dbReference>
<organism evidence="15 16">
    <name type="scientific">Siminovitchia thermophila</name>
    <dbReference type="NCBI Taxonomy" id="1245522"/>
    <lineage>
        <taxon>Bacteria</taxon>
        <taxon>Bacillati</taxon>
        <taxon>Bacillota</taxon>
        <taxon>Bacilli</taxon>
        <taxon>Bacillales</taxon>
        <taxon>Bacillaceae</taxon>
        <taxon>Siminovitchia</taxon>
    </lineage>
</organism>
<keyword evidence="10 14" id="KW-0472">Membrane</keyword>
<feature type="transmembrane region" description="Helical" evidence="14">
    <location>
        <begin position="6"/>
        <end position="23"/>
    </location>
</feature>
<feature type="transmembrane region" description="Helical" evidence="14">
    <location>
        <begin position="451"/>
        <end position="469"/>
    </location>
</feature>
<accession>A0ABS2R8U3</accession>
<dbReference type="RefSeq" id="WP_205179221.1">
    <property type="nucleotide sequence ID" value="NZ_JAFBFH010000011.1"/>
</dbReference>
<protein>
    <submittedName>
        <fullName evidence="15">SSS family transporter</fullName>
    </submittedName>
</protein>
<reference evidence="15 16" key="1">
    <citation type="submission" date="2021-01" db="EMBL/GenBank/DDBJ databases">
        <title>Genomic Encyclopedia of Type Strains, Phase IV (KMG-IV): sequencing the most valuable type-strain genomes for metagenomic binning, comparative biology and taxonomic classification.</title>
        <authorList>
            <person name="Goeker M."/>
        </authorList>
    </citation>
    <scope>NUCLEOTIDE SEQUENCE [LARGE SCALE GENOMIC DNA]</scope>
    <source>
        <strain evidence="15 16">DSM 105453</strain>
    </source>
</reference>
<dbReference type="Proteomes" id="UP000823485">
    <property type="component" value="Unassembled WGS sequence"/>
</dbReference>
<evidence type="ECO:0000256" key="11">
    <source>
        <dbReference type="ARBA" id="ARBA00023201"/>
    </source>
</evidence>
<evidence type="ECO:0000313" key="15">
    <source>
        <dbReference type="EMBL" id="MBM7715021.1"/>
    </source>
</evidence>
<feature type="transmembrane region" description="Helical" evidence="14">
    <location>
        <begin position="275"/>
        <end position="296"/>
    </location>
</feature>
<dbReference type="PANTHER" id="PTHR48086:SF3">
    <property type="entry name" value="SODIUM_PROLINE SYMPORTER"/>
    <property type="match status" value="1"/>
</dbReference>
<feature type="transmembrane region" description="Helical" evidence="14">
    <location>
        <begin position="118"/>
        <end position="139"/>
    </location>
</feature>
<evidence type="ECO:0000256" key="9">
    <source>
        <dbReference type="ARBA" id="ARBA00023065"/>
    </source>
</evidence>
<evidence type="ECO:0000256" key="12">
    <source>
        <dbReference type="ARBA" id="ARBA00033708"/>
    </source>
</evidence>
<sequence length="489" mass="52725">MRMTELIIVMIYFIFLVVLGLITQKKVSSSDSGIDEYYAAGKRIGPVVNSIALLSAAGSGGTFMASVGTTWELGLPYITSFGIGCSVGFMLAGLLVAKPLRNSGKITISEFLIDRYEGSVFLKVLIPVIIIIGSGMYLMSQMKAGGLVTSYITGWPYEWGLVIIALVFIFYVSLGGMLAVTWTNVLQGGLTLLLTLAIIVAGIAHLPMKWTDFIAHAAEINPTLGTFGESFSVLTYIGAFVTWAAAISVTPHLIMRIFTSDNAESAKLTLNYTTLVYAFVVIAPAYTVVPHVANLGQSVMENYSSDMWMLLIAEKFFGPVMMGIIVAAILAAIMSTTDSLLLALSSAVAYDLYSGVINPNAGKEKILKVSVILTWVIGIAVMLLSLNPPAFLMVFYTAALGLMVSAFFVPLLLGIWWKEANTSGAIAGMLSGAISFLVAFTLFELPQNSEILISLPLSFIIMYVVSLRTKKNSEHVLKKMDGYHKNAHS</sequence>
<dbReference type="Gene3D" id="1.20.1730.10">
    <property type="entry name" value="Sodium/glucose cotransporter"/>
    <property type="match status" value="1"/>
</dbReference>
<evidence type="ECO:0000256" key="2">
    <source>
        <dbReference type="ARBA" id="ARBA00006434"/>
    </source>
</evidence>
<keyword evidence="16" id="KW-1185">Reference proteome</keyword>
<dbReference type="InterPro" id="IPR018212">
    <property type="entry name" value="Na/solute_symporter_CS"/>
</dbReference>
<keyword evidence="3" id="KW-0813">Transport</keyword>
<evidence type="ECO:0000256" key="5">
    <source>
        <dbReference type="ARBA" id="ARBA00022692"/>
    </source>
</evidence>
<feature type="transmembrane region" description="Helical" evidence="14">
    <location>
        <begin position="390"/>
        <end position="413"/>
    </location>
</feature>
<feature type="transmembrane region" description="Helical" evidence="14">
    <location>
        <begin position="233"/>
        <end position="254"/>
    </location>
</feature>
<feature type="transmembrane region" description="Helical" evidence="14">
    <location>
        <begin position="44"/>
        <end position="65"/>
    </location>
</feature>
<dbReference type="InterPro" id="IPR038377">
    <property type="entry name" value="Na/Glc_symporter_sf"/>
</dbReference>